<dbReference type="SUPFAM" id="SSF53474">
    <property type="entry name" value="alpha/beta-Hydrolases"/>
    <property type="match status" value="1"/>
</dbReference>
<organism evidence="3 4">
    <name type="scientific">Teladorsagia circumcincta</name>
    <name type="common">Brown stomach worm</name>
    <name type="synonym">Ostertagia circumcincta</name>
    <dbReference type="NCBI Taxonomy" id="45464"/>
    <lineage>
        <taxon>Eukaryota</taxon>
        <taxon>Metazoa</taxon>
        <taxon>Ecdysozoa</taxon>
        <taxon>Nematoda</taxon>
        <taxon>Chromadorea</taxon>
        <taxon>Rhabditida</taxon>
        <taxon>Rhabditina</taxon>
        <taxon>Rhabditomorpha</taxon>
        <taxon>Strongyloidea</taxon>
        <taxon>Trichostrongylidae</taxon>
        <taxon>Teladorsagia</taxon>
    </lineage>
</organism>
<proteinExistence type="predicted"/>
<feature type="signal peptide" evidence="1">
    <location>
        <begin position="1"/>
        <end position="15"/>
    </location>
</feature>
<dbReference type="OrthoDB" id="5866690at2759"/>
<dbReference type="PANTHER" id="PTHR45908:SF8">
    <property type="entry name" value="FUNGAL LIPASE-LIKE DOMAIN-CONTAINING PROTEIN"/>
    <property type="match status" value="1"/>
</dbReference>
<feature type="domain" description="Fungal lipase-type" evidence="2">
    <location>
        <begin position="52"/>
        <end position="148"/>
    </location>
</feature>
<evidence type="ECO:0000256" key="1">
    <source>
        <dbReference type="SAM" id="SignalP"/>
    </source>
</evidence>
<evidence type="ECO:0000313" key="4">
    <source>
        <dbReference type="Proteomes" id="UP000230423"/>
    </source>
</evidence>
<dbReference type="Pfam" id="PF01764">
    <property type="entry name" value="Lipase_3"/>
    <property type="match status" value="1"/>
</dbReference>
<accession>A0A2G9UST2</accession>
<keyword evidence="1" id="KW-0732">Signal</keyword>
<dbReference type="Gene3D" id="3.40.50.1820">
    <property type="entry name" value="alpha/beta hydrolase"/>
    <property type="match status" value="1"/>
</dbReference>
<sequence>MVLLLAIAFLGYATADVQYSDSFARNVMYPLSAAAYSDQPQQCLSRLFPNSTASWLYGGRISRYFSDAFSHIWGAGMAEDFFFLQKQYPEYEVWITGHSLGGSLASLAASFLVGSHIAEPSKVKLVTFGQPRTGNSNFSETHNNQAFYKEDMRPDNYKICEGGYFSLP</sequence>
<dbReference type="EMBL" id="KZ345501">
    <property type="protein sequence ID" value="PIO73196.1"/>
    <property type="molecule type" value="Genomic_DNA"/>
</dbReference>
<evidence type="ECO:0000313" key="3">
    <source>
        <dbReference type="EMBL" id="PIO73196.1"/>
    </source>
</evidence>
<dbReference type="Proteomes" id="UP000230423">
    <property type="component" value="Unassembled WGS sequence"/>
</dbReference>
<dbReference type="InterPro" id="IPR029058">
    <property type="entry name" value="AB_hydrolase_fold"/>
</dbReference>
<dbReference type="InterPro" id="IPR002921">
    <property type="entry name" value="Fungal_lipase-type"/>
</dbReference>
<reference evidence="3 4" key="1">
    <citation type="submission" date="2015-09" db="EMBL/GenBank/DDBJ databases">
        <title>Draft genome of the parasitic nematode Teladorsagia circumcincta isolate WARC Sus (inbred).</title>
        <authorList>
            <person name="Mitreva M."/>
        </authorList>
    </citation>
    <scope>NUCLEOTIDE SEQUENCE [LARGE SCALE GENOMIC DNA]</scope>
    <source>
        <strain evidence="3 4">S</strain>
    </source>
</reference>
<name>A0A2G9UST2_TELCI</name>
<feature type="chain" id="PRO_5013890287" evidence="1">
    <location>
        <begin position="16"/>
        <end position="168"/>
    </location>
</feature>
<dbReference type="PANTHER" id="PTHR45908">
    <property type="entry name" value="PROTEIN CBG11750-RELATED"/>
    <property type="match status" value="1"/>
</dbReference>
<dbReference type="AlphaFoldDB" id="A0A2G9UST2"/>
<dbReference type="GO" id="GO:0006629">
    <property type="term" value="P:lipid metabolic process"/>
    <property type="evidence" value="ECO:0007669"/>
    <property type="project" value="InterPro"/>
</dbReference>
<protein>
    <submittedName>
        <fullName evidence="3">Triacylglycerol lipase</fullName>
    </submittedName>
</protein>
<evidence type="ECO:0000259" key="2">
    <source>
        <dbReference type="Pfam" id="PF01764"/>
    </source>
</evidence>
<dbReference type="CDD" id="cd00519">
    <property type="entry name" value="Lipase_3"/>
    <property type="match status" value="1"/>
</dbReference>
<keyword evidence="4" id="KW-1185">Reference proteome</keyword>
<gene>
    <name evidence="3" type="ORF">TELCIR_04844</name>
</gene>